<dbReference type="RefSeq" id="WP_307205164.1">
    <property type="nucleotide sequence ID" value="NZ_JAUSSU010000006.1"/>
</dbReference>
<dbReference type="EMBL" id="JAUSSU010000006">
    <property type="protein sequence ID" value="MDQ0113903.1"/>
    <property type="molecule type" value="Genomic_DNA"/>
</dbReference>
<keyword evidence="2 3" id="KW-0472">Membrane</keyword>
<sequence length="516" mass="57310">MTKRLRRTWKDVYPASEDSTSEFNGKTFSDNLEQNESFIKITFRTSSDLVCRKIRFQADAPRKLVVYLSTLVDEQELNEQIRTSFVMVKQDHYALESEVVEGESMPVANQACASTWGEMIRLLLSGYAAVFTEGDTLAVCFKARVSIRRAFEEPSSEPAIRGTKEGFVERQYVNFGMLRHYIRSPRLKSESFIVGDLTQTNVLVVYIEGIADDKVVDEVRKKIASIRIDGVLESGAIEEMIVEDRFPLLPRVQVTERPDVVAGSLLEGRVAIITDNTPFVLVVPVTFWTGMQSAEDYNLRFPVATFSRWIRFLFLIVAIFAPSFFVAVTSFHQEMIPTSLLLSIASAREPVPFPVMIETLLMEIMFEALREAGVRLPKAIGQTVSIVGGLVIGDAAVQAGIISTPSVIVVSTTGIAALLIPRFNFANGVRLLRFPMILLAGSFGLYGIALGFLGILLYVVHLKSFGVPYFTPIAPFSLRALKDVWARSPRVNDRNLSVPSSETAVKARRQEGGAGN</sequence>
<dbReference type="Proteomes" id="UP001229346">
    <property type="component" value="Unassembled WGS sequence"/>
</dbReference>
<comment type="caution">
    <text evidence="4">The sequence shown here is derived from an EMBL/GenBank/DDBJ whole genome shotgun (WGS) entry which is preliminary data.</text>
</comment>
<feature type="transmembrane region" description="Helical" evidence="3">
    <location>
        <begin position="437"/>
        <end position="460"/>
    </location>
</feature>
<feature type="transmembrane region" description="Helical" evidence="3">
    <location>
        <begin position="309"/>
        <end position="331"/>
    </location>
</feature>
<proteinExistence type="inferred from homology"/>
<dbReference type="PANTHER" id="PTHR22550:SF5">
    <property type="entry name" value="LEUCINE ZIPPER PROTEIN 4"/>
    <property type="match status" value="1"/>
</dbReference>
<organism evidence="4 5">
    <name type="scientific">Paenibacillus harenae</name>
    <dbReference type="NCBI Taxonomy" id="306543"/>
    <lineage>
        <taxon>Bacteria</taxon>
        <taxon>Bacillati</taxon>
        <taxon>Bacillota</taxon>
        <taxon>Bacilli</taxon>
        <taxon>Bacillales</taxon>
        <taxon>Paenibacillaceae</taxon>
        <taxon>Paenibacillus</taxon>
    </lineage>
</organism>
<name>A0ABT9U4I7_PAEHA</name>
<comment type="similarity">
    <text evidence="1">Belongs to the GerABKA family.</text>
</comment>
<evidence type="ECO:0000256" key="2">
    <source>
        <dbReference type="ARBA" id="ARBA00023136"/>
    </source>
</evidence>
<accession>A0ABT9U4I7</accession>
<dbReference type="PANTHER" id="PTHR22550">
    <property type="entry name" value="SPORE GERMINATION PROTEIN"/>
    <property type="match status" value="1"/>
</dbReference>
<keyword evidence="3" id="KW-1133">Transmembrane helix</keyword>
<dbReference type="InterPro" id="IPR050768">
    <property type="entry name" value="UPF0353/GerABKA_families"/>
</dbReference>
<feature type="transmembrane region" description="Helical" evidence="3">
    <location>
        <begin position="407"/>
        <end position="425"/>
    </location>
</feature>
<evidence type="ECO:0000256" key="1">
    <source>
        <dbReference type="ARBA" id="ARBA00005278"/>
    </source>
</evidence>
<gene>
    <name evidence="4" type="ORF">J2T15_003346</name>
</gene>
<keyword evidence="3" id="KW-0812">Transmembrane</keyword>
<reference evidence="4 5" key="1">
    <citation type="submission" date="2023-07" db="EMBL/GenBank/DDBJ databases">
        <title>Sorghum-associated microbial communities from plants grown in Nebraska, USA.</title>
        <authorList>
            <person name="Schachtman D."/>
        </authorList>
    </citation>
    <scope>NUCLEOTIDE SEQUENCE [LARGE SCALE GENOMIC DNA]</scope>
    <source>
        <strain evidence="4 5">CC482</strain>
    </source>
</reference>
<keyword evidence="5" id="KW-1185">Reference proteome</keyword>
<dbReference type="PIRSF" id="PIRSF005690">
    <property type="entry name" value="GerBA"/>
    <property type="match status" value="1"/>
</dbReference>
<protein>
    <submittedName>
        <fullName evidence="4">Spore germination protein KA</fullName>
    </submittedName>
</protein>
<evidence type="ECO:0000313" key="4">
    <source>
        <dbReference type="EMBL" id="MDQ0113903.1"/>
    </source>
</evidence>
<dbReference type="Pfam" id="PF03323">
    <property type="entry name" value="GerA"/>
    <property type="match status" value="1"/>
</dbReference>
<evidence type="ECO:0000256" key="3">
    <source>
        <dbReference type="SAM" id="Phobius"/>
    </source>
</evidence>
<dbReference type="InterPro" id="IPR004995">
    <property type="entry name" value="Spore_Ger"/>
</dbReference>
<evidence type="ECO:0000313" key="5">
    <source>
        <dbReference type="Proteomes" id="UP001229346"/>
    </source>
</evidence>